<evidence type="ECO:0000313" key="1">
    <source>
        <dbReference type="EMBL" id="SFP13924.1"/>
    </source>
</evidence>
<evidence type="ECO:0000313" key="2">
    <source>
        <dbReference type="Proteomes" id="UP000199306"/>
    </source>
</evidence>
<dbReference type="Proteomes" id="UP000199306">
    <property type="component" value="Unassembled WGS sequence"/>
</dbReference>
<dbReference type="OrthoDB" id="1064922at2"/>
<dbReference type="STRING" id="1079859.SAMN04515674_101482"/>
<keyword evidence="2" id="KW-1185">Reference proteome</keyword>
<dbReference type="EMBL" id="FOXH01000001">
    <property type="protein sequence ID" value="SFP13924.1"/>
    <property type="molecule type" value="Genomic_DNA"/>
</dbReference>
<reference evidence="1 2" key="1">
    <citation type="submission" date="2016-10" db="EMBL/GenBank/DDBJ databases">
        <authorList>
            <person name="de Groot N.N."/>
        </authorList>
    </citation>
    <scope>NUCLEOTIDE SEQUENCE [LARGE SCALE GENOMIC DNA]</scope>
    <source>
        <strain evidence="2">E92,LMG 26720,CCM 7988</strain>
    </source>
</reference>
<name>A0A1I5MWL4_9BACT</name>
<dbReference type="RefSeq" id="WP_092011500.1">
    <property type="nucleotide sequence ID" value="NZ_FOXH01000001.1"/>
</dbReference>
<accession>A0A1I5MWL4</accession>
<sequence length="313" mass="34974">MNYIFIATQDTINVYGFGLDSEGIDFSDVDQEPTCFFNHDLNVPCGHWTDRKLVDGAISQKWNPYTGIAEAAKVKQLVDDGIITRASISVRPDESSAYLKTINGKEYVYFARSKARETSLVTLAGNKSCIRLVDENDRESTYFNLSDNLLKQLKQPKKTMLEQLRKLLNLSDSADESAALQSVTALKQEQGYKARFDELVAKNKTDEKAAFAQLCDKAITEKRISATEKETFIALADASGNYELVEKLLAERKAPVSLADVIQPDSQADNDVIKLADEYTRLDKTGQLYALKQSNPERFSKLFSAKFGTKYGA</sequence>
<organism evidence="1 2">
    <name type="scientific">Pseudarcicella hirudinis</name>
    <dbReference type="NCBI Taxonomy" id="1079859"/>
    <lineage>
        <taxon>Bacteria</taxon>
        <taxon>Pseudomonadati</taxon>
        <taxon>Bacteroidota</taxon>
        <taxon>Cytophagia</taxon>
        <taxon>Cytophagales</taxon>
        <taxon>Flectobacillaceae</taxon>
        <taxon>Pseudarcicella</taxon>
    </lineage>
</organism>
<protein>
    <recommendedName>
        <fullName evidence="3">Phage prohead protease, HK97 family</fullName>
    </recommendedName>
</protein>
<dbReference type="AlphaFoldDB" id="A0A1I5MWL4"/>
<evidence type="ECO:0008006" key="3">
    <source>
        <dbReference type="Google" id="ProtNLM"/>
    </source>
</evidence>
<gene>
    <name evidence="1" type="ORF">SAMN04515674_101482</name>
</gene>
<proteinExistence type="predicted"/>